<dbReference type="AlphaFoldDB" id="D2B145"/>
<dbReference type="Proteomes" id="UP000002029">
    <property type="component" value="Chromosome"/>
</dbReference>
<feature type="compositionally biased region" description="Basic and acidic residues" evidence="1">
    <location>
        <begin position="1"/>
        <end position="11"/>
    </location>
</feature>
<dbReference type="EMBL" id="CP001814">
    <property type="protein sequence ID" value="ACZ83452.1"/>
    <property type="molecule type" value="Genomic_DNA"/>
</dbReference>
<keyword evidence="3" id="KW-1185">Reference proteome</keyword>
<evidence type="ECO:0000313" key="3">
    <source>
        <dbReference type="Proteomes" id="UP000002029"/>
    </source>
</evidence>
<gene>
    <name evidence="2" type="ordered locus">Sros_0423</name>
</gene>
<evidence type="ECO:0000256" key="1">
    <source>
        <dbReference type="SAM" id="MobiDB-lite"/>
    </source>
</evidence>
<organism evidence="2 3">
    <name type="scientific">Streptosporangium roseum (strain ATCC 12428 / DSM 43021 / JCM 3005 / KCTC 9067 / NCIMB 10171 / NRRL 2505 / NI 9100)</name>
    <dbReference type="NCBI Taxonomy" id="479432"/>
    <lineage>
        <taxon>Bacteria</taxon>
        <taxon>Bacillati</taxon>
        <taxon>Actinomycetota</taxon>
        <taxon>Actinomycetes</taxon>
        <taxon>Streptosporangiales</taxon>
        <taxon>Streptosporangiaceae</taxon>
        <taxon>Streptosporangium</taxon>
    </lineage>
</organism>
<accession>D2B145</accession>
<feature type="region of interest" description="Disordered" evidence="1">
    <location>
        <begin position="1"/>
        <end position="23"/>
    </location>
</feature>
<protein>
    <submittedName>
        <fullName evidence="2">Uncharacterized protein</fullName>
    </submittedName>
</protein>
<dbReference type="KEGG" id="sro:Sros_0423"/>
<evidence type="ECO:0000313" key="2">
    <source>
        <dbReference type="EMBL" id="ACZ83452.1"/>
    </source>
</evidence>
<sequence length="65" mass="6509">MVSDDPTEHRQNPAVSADRLRGHGGSDRMAVAIATVAAITPCSAVGGPLGIHGAADVPDGVLRGH</sequence>
<proteinExistence type="predicted"/>
<reference evidence="2 3" key="1">
    <citation type="journal article" date="2010" name="Stand. Genomic Sci.">
        <title>Complete genome sequence of Streptosporangium roseum type strain (NI 9100).</title>
        <authorList>
            <person name="Nolan M."/>
            <person name="Sikorski J."/>
            <person name="Jando M."/>
            <person name="Lucas S."/>
            <person name="Lapidus A."/>
            <person name="Glavina Del Rio T."/>
            <person name="Chen F."/>
            <person name="Tice H."/>
            <person name="Pitluck S."/>
            <person name="Cheng J.F."/>
            <person name="Chertkov O."/>
            <person name="Sims D."/>
            <person name="Meincke L."/>
            <person name="Brettin T."/>
            <person name="Han C."/>
            <person name="Detter J.C."/>
            <person name="Bruce D."/>
            <person name="Goodwin L."/>
            <person name="Land M."/>
            <person name="Hauser L."/>
            <person name="Chang Y.J."/>
            <person name="Jeffries C.D."/>
            <person name="Ivanova N."/>
            <person name="Mavromatis K."/>
            <person name="Mikhailova N."/>
            <person name="Chen A."/>
            <person name="Palaniappan K."/>
            <person name="Chain P."/>
            <person name="Rohde M."/>
            <person name="Goker M."/>
            <person name="Bristow J."/>
            <person name="Eisen J.A."/>
            <person name="Markowitz V."/>
            <person name="Hugenholtz P."/>
            <person name="Kyrpides N.C."/>
            <person name="Klenk H.P."/>
        </authorList>
    </citation>
    <scope>NUCLEOTIDE SEQUENCE [LARGE SCALE GENOMIC DNA]</scope>
    <source>
        <strain evidence="3">ATCC 12428 / DSM 43021 / JCM 3005 / NI 9100</strain>
    </source>
</reference>
<dbReference type="HOGENOM" id="CLU_2848072_0_0_11"/>
<name>D2B145_STRRD</name>